<dbReference type="SUPFAM" id="SSF52833">
    <property type="entry name" value="Thioredoxin-like"/>
    <property type="match status" value="1"/>
</dbReference>
<comment type="catalytic activity">
    <reaction evidence="3">
        <text>RX + glutathione = an S-substituted glutathione + a halide anion + H(+)</text>
        <dbReference type="Rhea" id="RHEA:16437"/>
        <dbReference type="ChEBI" id="CHEBI:15378"/>
        <dbReference type="ChEBI" id="CHEBI:16042"/>
        <dbReference type="ChEBI" id="CHEBI:17792"/>
        <dbReference type="ChEBI" id="CHEBI:57925"/>
        <dbReference type="ChEBI" id="CHEBI:90779"/>
        <dbReference type="EC" id="2.5.1.18"/>
    </reaction>
</comment>
<dbReference type="Pfam" id="PF00043">
    <property type="entry name" value="GST_C"/>
    <property type="match status" value="1"/>
</dbReference>
<dbReference type="GO" id="GO:0005737">
    <property type="term" value="C:cytoplasm"/>
    <property type="evidence" value="ECO:0007669"/>
    <property type="project" value="TreeGrafter"/>
</dbReference>
<dbReference type="GO" id="GO:0006749">
    <property type="term" value="P:glutathione metabolic process"/>
    <property type="evidence" value="ECO:0007669"/>
    <property type="project" value="InterPro"/>
</dbReference>
<gene>
    <name evidence="7" type="ORF">QN277_023425</name>
</gene>
<keyword evidence="8" id="KW-1185">Reference proteome</keyword>
<evidence type="ECO:0000259" key="6">
    <source>
        <dbReference type="PROSITE" id="PS50405"/>
    </source>
</evidence>
<dbReference type="PROSITE" id="PS50404">
    <property type="entry name" value="GST_NTER"/>
    <property type="match status" value="1"/>
</dbReference>
<dbReference type="PANTHER" id="PTHR11260">
    <property type="entry name" value="GLUTATHIONE S-TRANSFERASE, GST, SUPERFAMILY, GST DOMAIN CONTAINING"/>
    <property type="match status" value="1"/>
</dbReference>
<dbReference type="CDD" id="cd03185">
    <property type="entry name" value="GST_C_Tau"/>
    <property type="match status" value="1"/>
</dbReference>
<dbReference type="InterPro" id="IPR010987">
    <property type="entry name" value="Glutathione-S-Trfase_C-like"/>
</dbReference>
<dbReference type="InterPro" id="IPR004045">
    <property type="entry name" value="Glutathione_S-Trfase_N"/>
</dbReference>
<reference evidence="7" key="1">
    <citation type="submission" date="2023-10" db="EMBL/GenBank/DDBJ databases">
        <title>Chromosome-level genome of the transformable northern wattle, Acacia crassicarpa.</title>
        <authorList>
            <person name="Massaro I."/>
            <person name="Sinha N.R."/>
            <person name="Poethig S."/>
            <person name="Leichty A.R."/>
        </authorList>
    </citation>
    <scope>NUCLEOTIDE SEQUENCE</scope>
    <source>
        <strain evidence="7">Acra3RX</strain>
        <tissue evidence="7">Leaf</tissue>
    </source>
</reference>
<dbReference type="GO" id="GO:0004364">
    <property type="term" value="F:glutathione transferase activity"/>
    <property type="evidence" value="ECO:0007669"/>
    <property type="project" value="UniProtKB-EC"/>
</dbReference>
<protein>
    <recommendedName>
        <fullName evidence="1">glutathione transferase</fullName>
        <ecNumber evidence="1">2.5.1.18</ecNumber>
    </recommendedName>
</protein>
<proteinExistence type="inferred from homology"/>
<evidence type="ECO:0000259" key="5">
    <source>
        <dbReference type="PROSITE" id="PS50404"/>
    </source>
</evidence>
<keyword evidence="2" id="KW-0808">Transferase</keyword>
<dbReference type="Pfam" id="PF02798">
    <property type="entry name" value="GST_N"/>
    <property type="match status" value="1"/>
</dbReference>
<dbReference type="InterPro" id="IPR036249">
    <property type="entry name" value="Thioredoxin-like_sf"/>
</dbReference>
<organism evidence="7 8">
    <name type="scientific">Acacia crassicarpa</name>
    <name type="common">northern wattle</name>
    <dbReference type="NCBI Taxonomy" id="499986"/>
    <lineage>
        <taxon>Eukaryota</taxon>
        <taxon>Viridiplantae</taxon>
        <taxon>Streptophyta</taxon>
        <taxon>Embryophyta</taxon>
        <taxon>Tracheophyta</taxon>
        <taxon>Spermatophyta</taxon>
        <taxon>Magnoliopsida</taxon>
        <taxon>eudicotyledons</taxon>
        <taxon>Gunneridae</taxon>
        <taxon>Pentapetalae</taxon>
        <taxon>rosids</taxon>
        <taxon>fabids</taxon>
        <taxon>Fabales</taxon>
        <taxon>Fabaceae</taxon>
        <taxon>Caesalpinioideae</taxon>
        <taxon>mimosoid clade</taxon>
        <taxon>Acacieae</taxon>
        <taxon>Acacia</taxon>
    </lineage>
</organism>
<comment type="caution">
    <text evidence="7">The sequence shown here is derived from an EMBL/GenBank/DDBJ whole genome shotgun (WGS) entry which is preliminary data.</text>
</comment>
<evidence type="ECO:0000256" key="1">
    <source>
        <dbReference type="ARBA" id="ARBA00012452"/>
    </source>
</evidence>
<evidence type="ECO:0000256" key="3">
    <source>
        <dbReference type="ARBA" id="ARBA00047960"/>
    </source>
</evidence>
<accession>A0AAE1JGX1</accession>
<dbReference type="PANTHER" id="PTHR11260:SF676">
    <property type="entry name" value="GLUTATHIONE S-TRANSFERASE U8"/>
    <property type="match status" value="1"/>
</dbReference>
<dbReference type="InterPro" id="IPR040079">
    <property type="entry name" value="Glutathione_S-Trfase"/>
</dbReference>
<dbReference type="SFLD" id="SFLDS00019">
    <property type="entry name" value="Glutathione_Transferase_(cytos"/>
    <property type="match status" value="1"/>
</dbReference>
<dbReference type="InterPro" id="IPR036282">
    <property type="entry name" value="Glutathione-S-Trfase_C_sf"/>
</dbReference>
<evidence type="ECO:0000313" key="8">
    <source>
        <dbReference type="Proteomes" id="UP001293593"/>
    </source>
</evidence>
<sequence>MADQKQEVRLFGIVGSPETTSVEIALKLKGVSYEYVHESPTNKSDLLRKYNPVYNKVPVLVHHENPVCDYLVILEYVDETWKTCPILPSDPHQRALARFWSKFINDKVIPAIFKAALNPKEEEREKGKEEVVEALQIMENELRGKFFNGDSIGIVDIAAVYVAFWLPIIQEAGGLHVFTAEKFPKLEKWTREFLNLPYVKPTLPPREKPLAYYKNLIQSLASSK</sequence>
<feature type="domain" description="GST C-terminal" evidence="6">
    <location>
        <begin position="90"/>
        <end position="212"/>
    </location>
</feature>
<dbReference type="AlphaFoldDB" id="A0AAE1JGX1"/>
<dbReference type="SFLD" id="SFLDG01152">
    <property type="entry name" value="Main.3:_Omega-_and_Tau-like"/>
    <property type="match status" value="1"/>
</dbReference>
<dbReference type="InterPro" id="IPR045074">
    <property type="entry name" value="GST_C_Tau"/>
</dbReference>
<dbReference type="EC" id="2.5.1.18" evidence="1"/>
<comment type="similarity">
    <text evidence="4">Belongs to the GST superfamily.</text>
</comment>
<name>A0AAE1JGX1_9FABA</name>
<evidence type="ECO:0000256" key="2">
    <source>
        <dbReference type="ARBA" id="ARBA00022679"/>
    </source>
</evidence>
<dbReference type="Proteomes" id="UP001293593">
    <property type="component" value="Unassembled WGS sequence"/>
</dbReference>
<dbReference type="InterPro" id="IPR045073">
    <property type="entry name" value="Omega/Tau-like"/>
</dbReference>
<evidence type="ECO:0000256" key="4">
    <source>
        <dbReference type="RuleBase" id="RU003494"/>
    </source>
</evidence>
<dbReference type="FunFam" id="1.20.1050.10:FF:000012">
    <property type="entry name" value="Tau class glutathione S-transferase"/>
    <property type="match status" value="1"/>
</dbReference>
<evidence type="ECO:0000313" key="7">
    <source>
        <dbReference type="EMBL" id="KAK4270387.1"/>
    </source>
</evidence>
<dbReference type="Gene3D" id="1.20.1050.10">
    <property type="match status" value="1"/>
</dbReference>
<dbReference type="Gene3D" id="3.40.30.10">
    <property type="entry name" value="Glutaredoxin"/>
    <property type="match status" value="1"/>
</dbReference>
<dbReference type="InterPro" id="IPR004046">
    <property type="entry name" value="GST_C"/>
</dbReference>
<feature type="domain" description="GST N-terminal" evidence="5">
    <location>
        <begin position="6"/>
        <end position="85"/>
    </location>
</feature>
<dbReference type="SUPFAM" id="SSF47616">
    <property type="entry name" value="GST C-terminal domain-like"/>
    <property type="match status" value="1"/>
</dbReference>
<dbReference type="SFLD" id="SFLDG00358">
    <property type="entry name" value="Main_(cytGST)"/>
    <property type="match status" value="1"/>
</dbReference>
<dbReference type="EMBL" id="JAWXYG010000006">
    <property type="protein sequence ID" value="KAK4270387.1"/>
    <property type="molecule type" value="Genomic_DNA"/>
</dbReference>
<dbReference type="PROSITE" id="PS50405">
    <property type="entry name" value="GST_CTER"/>
    <property type="match status" value="1"/>
</dbReference>